<keyword evidence="6 9" id="KW-0539">Nucleus</keyword>
<feature type="domain" description="PHD-type" evidence="11">
    <location>
        <begin position="700"/>
        <end position="751"/>
    </location>
</feature>
<evidence type="ECO:0000259" key="11">
    <source>
        <dbReference type="PROSITE" id="PS50016"/>
    </source>
</evidence>
<dbReference type="InterPro" id="IPR013083">
    <property type="entry name" value="Znf_RING/FYVE/PHD"/>
</dbReference>
<dbReference type="SMART" id="SM01408">
    <property type="entry name" value="ING"/>
    <property type="match status" value="1"/>
</dbReference>
<feature type="region of interest" description="Disordered" evidence="10">
    <location>
        <begin position="460"/>
        <end position="479"/>
    </location>
</feature>
<dbReference type="GO" id="GO:0005634">
    <property type="term" value="C:nucleus"/>
    <property type="evidence" value="ECO:0007669"/>
    <property type="project" value="UniProtKB-SubCell"/>
</dbReference>
<feature type="binding site" evidence="7">
    <location>
        <position position="703"/>
    </location>
    <ligand>
        <name>Zn(2+)</name>
        <dbReference type="ChEBI" id="CHEBI:29105"/>
        <label>1</label>
    </ligand>
</feature>
<evidence type="ECO:0000256" key="4">
    <source>
        <dbReference type="ARBA" id="ARBA00022771"/>
    </source>
</evidence>
<feature type="binding site" evidence="7">
    <location>
        <position position="745"/>
    </location>
    <ligand>
        <name>Zn(2+)</name>
        <dbReference type="ChEBI" id="CHEBI:29105"/>
        <label>2</label>
    </ligand>
</feature>
<evidence type="ECO:0000256" key="6">
    <source>
        <dbReference type="ARBA" id="ARBA00023242"/>
    </source>
</evidence>
<feature type="binding site" evidence="7">
    <location>
        <position position="748"/>
    </location>
    <ligand>
        <name>Zn(2+)</name>
        <dbReference type="ChEBI" id="CHEBI:29105"/>
        <label>2</label>
    </ligand>
</feature>
<evidence type="ECO:0000256" key="8">
    <source>
        <dbReference type="PROSITE-ProRule" id="PRU00146"/>
    </source>
</evidence>
<gene>
    <name evidence="12" type="ORF">GX51_06137</name>
</gene>
<dbReference type="GO" id="GO:0004402">
    <property type="term" value="F:histone acetyltransferase activity"/>
    <property type="evidence" value="ECO:0007669"/>
    <property type="project" value="TreeGrafter"/>
</dbReference>
<dbReference type="InterPro" id="IPR024610">
    <property type="entry name" value="ING_N_histone-binding"/>
</dbReference>
<dbReference type="PANTHER" id="PTHR10333">
    <property type="entry name" value="INHIBITOR OF GROWTH PROTEIN"/>
    <property type="match status" value="1"/>
</dbReference>
<evidence type="ECO:0000256" key="5">
    <source>
        <dbReference type="ARBA" id="ARBA00022833"/>
    </source>
</evidence>
<dbReference type="InterPro" id="IPR028651">
    <property type="entry name" value="ING_fam"/>
</dbReference>
<dbReference type="PROSITE" id="PS01359">
    <property type="entry name" value="ZF_PHD_1"/>
    <property type="match status" value="1"/>
</dbReference>
<dbReference type="CDD" id="cd15505">
    <property type="entry name" value="PHD_ING"/>
    <property type="match status" value="1"/>
</dbReference>
<keyword evidence="5 7" id="KW-0862">Zinc</keyword>
<feature type="region of interest" description="Disordered" evidence="10">
    <location>
        <begin position="484"/>
        <end position="692"/>
    </location>
</feature>
<evidence type="ECO:0000256" key="2">
    <source>
        <dbReference type="ARBA" id="ARBA00010210"/>
    </source>
</evidence>
<protein>
    <recommendedName>
        <fullName evidence="9">Chromatin modification-related protein</fullName>
    </recommendedName>
</protein>
<evidence type="ECO:0000256" key="3">
    <source>
        <dbReference type="ARBA" id="ARBA00022723"/>
    </source>
</evidence>
<dbReference type="EMBL" id="PDNC01000096">
    <property type="protein sequence ID" value="PGG99765.1"/>
    <property type="molecule type" value="Genomic_DNA"/>
</dbReference>
<evidence type="ECO:0000256" key="7">
    <source>
        <dbReference type="PIRSR" id="PIRSR628651-51"/>
    </source>
</evidence>
<keyword evidence="3 7" id="KW-0479">Metal-binding</keyword>
<dbReference type="PROSITE" id="PS50016">
    <property type="entry name" value="ZF_PHD_2"/>
    <property type="match status" value="1"/>
</dbReference>
<organism evidence="12 13">
    <name type="scientific">Blastomyces parvus</name>
    <dbReference type="NCBI Taxonomy" id="2060905"/>
    <lineage>
        <taxon>Eukaryota</taxon>
        <taxon>Fungi</taxon>
        <taxon>Dikarya</taxon>
        <taxon>Ascomycota</taxon>
        <taxon>Pezizomycotina</taxon>
        <taxon>Eurotiomycetes</taxon>
        <taxon>Eurotiomycetidae</taxon>
        <taxon>Onygenales</taxon>
        <taxon>Ajellomycetaceae</taxon>
        <taxon>Blastomyces</taxon>
    </lineage>
</organism>
<keyword evidence="9" id="KW-0156">Chromatin regulator</keyword>
<comment type="subunit">
    <text evidence="9">Component of an histone acetyltransferase complex. Interacts with H3K4me3 and to a lesser extent with H3K4me2.</text>
</comment>
<feature type="binding site" evidence="7">
    <location>
        <position position="727"/>
    </location>
    <ligand>
        <name>Zn(2+)</name>
        <dbReference type="ChEBI" id="CHEBI:29105"/>
        <label>1</label>
    </ligand>
</feature>
<dbReference type="AlphaFoldDB" id="A0A2B7WSK6"/>
<dbReference type="Pfam" id="PF12998">
    <property type="entry name" value="ING"/>
    <property type="match status" value="1"/>
</dbReference>
<comment type="subcellular location">
    <subcellularLocation>
        <location evidence="1 9">Nucleus</location>
    </subcellularLocation>
</comment>
<dbReference type="GO" id="GO:0000123">
    <property type="term" value="C:histone acetyltransferase complex"/>
    <property type="evidence" value="ECO:0007669"/>
    <property type="project" value="TreeGrafter"/>
</dbReference>
<comment type="caution">
    <text evidence="12">The sequence shown here is derived from an EMBL/GenBank/DDBJ whole genome shotgun (WGS) entry which is preliminary data.</text>
</comment>
<dbReference type="STRING" id="2060905.A0A2B7WSK6"/>
<evidence type="ECO:0000313" key="13">
    <source>
        <dbReference type="Proteomes" id="UP000224080"/>
    </source>
</evidence>
<comment type="similarity">
    <text evidence="2 9">Belongs to the ING family.</text>
</comment>
<dbReference type="CDD" id="cd17017">
    <property type="entry name" value="ING_Yng1p"/>
    <property type="match status" value="1"/>
</dbReference>
<dbReference type="SMART" id="SM00249">
    <property type="entry name" value="PHD"/>
    <property type="match status" value="1"/>
</dbReference>
<dbReference type="InterPro" id="IPR019786">
    <property type="entry name" value="Zinc_finger_PHD-type_CS"/>
</dbReference>
<feature type="binding site" evidence="7">
    <location>
        <position position="705"/>
    </location>
    <ligand>
        <name>Zn(2+)</name>
        <dbReference type="ChEBI" id="CHEBI:29105"/>
        <label>1</label>
    </ligand>
</feature>
<dbReference type="GO" id="GO:0006355">
    <property type="term" value="P:regulation of DNA-templated transcription"/>
    <property type="evidence" value="ECO:0007669"/>
    <property type="project" value="TreeGrafter"/>
</dbReference>
<dbReference type="InterPro" id="IPR001965">
    <property type="entry name" value="Znf_PHD"/>
</dbReference>
<evidence type="ECO:0000256" key="9">
    <source>
        <dbReference type="RuleBase" id="RU361213"/>
    </source>
</evidence>
<feature type="compositionally biased region" description="Basic and acidic residues" evidence="10">
    <location>
        <begin position="187"/>
        <end position="197"/>
    </location>
</feature>
<feature type="binding site" evidence="7">
    <location>
        <position position="730"/>
    </location>
    <ligand>
        <name>Zn(2+)</name>
        <dbReference type="ChEBI" id="CHEBI:29105"/>
        <label>1</label>
    </ligand>
</feature>
<comment type="domain">
    <text evidence="9">The PHD-type zinc finger mediates the binding to H3K4me3.</text>
</comment>
<feature type="binding site" evidence="7">
    <location>
        <position position="721"/>
    </location>
    <ligand>
        <name>Zn(2+)</name>
        <dbReference type="ChEBI" id="CHEBI:29105"/>
        <label>2</label>
    </ligand>
</feature>
<dbReference type="OrthoDB" id="5411773at2759"/>
<dbReference type="Gene3D" id="6.10.140.1740">
    <property type="match status" value="1"/>
</dbReference>
<accession>A0A2B7WSK6</accession>
<evidence type="ECO:0000256" key="1">
    <source>
        <dbReference type="ARBA" id="ARBA00004123"/>
    </source>
</evidence>
<name>A0A2B7WSK6_9EURO</name>
<dbReference type="PANTHER" id="PTHR10333:SF94">
    <property type="entry name" value="FINGER DOMAIN PROTEIN, PUTATIVE (AFU_ORTHOLOGUE AFUA_3G11940)-RELATED"/>
    <property type="match status" value="1"/>
</dbReference>
<dbReference type="InterPro" id="IPR019787">
    <property type="entry name" value="Znf_PHD-finger"/>
</dbReference>
<keyword evidence="13" id="KW-1185">Reference proteome</keyword>
<dbReference type="Proteomes" id="UP000224080">
    <property type="component" value="Unassembled WGS sequence"/>
</dbReference>
<feature type="region of interest" description="Disordered" evidence="10">
    <location>
        <begin position="137"/>
        <end position="225"/>
    </location>
</feature>
<dbReference type="Gene3D" id="3.30.40.10">
    <property type="entry name" value="Zinc/RING finger domain, C3HC4 (zinc finger)"/>
    <property type="match status" value="1"/>
</dbReference>
<feature type="binding site" evidence="7">
    <location>
        <position position="716"/>
    </location>
    <ligand>
        <name>Zn(2+)</name>
        <dbReference type="ChEBI" id="CHEBI:29105"/>
        <label>2</label>
    </ligand>
</feature>
<keyword evidence="4 8" id="KW-0863">Zinc-finger</keyword>
<feature type="compositionally biased region" description="Low complexity" evidence="10">
    <location>
        <begin position="568"/>
        <end position="595"/>
    </location>
</feature>
<proteinExistence type="inferred from homology"/>
<feature type="compositionally biased region" description="Basic residues" evidence="10">
    <location>
        <begin position="657"/>
        <end position="668"/>
    </location>
</feature>
<dbReference type="InterPro" id="IPR011011">
    <property type="entry name" value="Znf_FYVE_PHD"/>
</dbReference>
<evidence type="ECO:0000313" key="12">
    <source>
        <dbReference type="EMBL" id="PGG99765.1"/>
    </source>
</evidence>
<sequence length="768" mass="83101">MSGDSDERGIIMEGPSDPDAQATVTDFIDYTEYLPSDLVRSLTLIRGLDETYLDAAASVHELTKTYGQLPNLPADSRPDPVVLRRQISEQLGRVMNARESAYAEACRLYDVVDRHFDRLGSIKSKLNALSSTCTAISRGDSVPPLAESSPDTKRQTSGRKAGETRSTPRITLRIDGARQAVTGSTVTEKRAQKEKPRGAATRAGNLVLRNPDSPIASTEQSDDDLEPSLSHAAEAAQLVDTIKNKGKSKKQKRVIGRLISQPSDSSGNAEINQVDTSTSNALAMLKPPPDDAKIGSEHFPWLRLTEWEMTKLRKKMKKNNVWQPSEIMIHRELALRGRGWEGYRAAKLNAEATGAEFVDCDDITNNYVPGKLVRKSEVNTDVSGMEETKLSNRGMKLNEAKKLKRENLAREQAALAAAEAEMAARRLGDIGSTFKSLFPSPAEQNLYNNVQSGFLGTSFKANGPAVKDRPKAPRQTAKKRKLEETAALESSQDVESPAAVSLATVKPSTKKRKLSKSASTSTVNPAGDESLVENTGMGMTLRTSATAGPSAISKRSPRALSPAELRRATGPAATRVRPTPTPPATRAGSRPRSATGASGESIGRDRPRRKSAASAVAKATPGADQTPGTTAAGRRSRRPAPGPVTSGQDGGAAVSVGRRKAKPVKKRKDQTQKESSVAPKTEDIRIDEDDFPDEIDPNEPRYCLCGDVSFGTMICCEDNDCDKEWFHLDCVGLSEVPSRTAKWYCPECRKKLGRTLTDGILRTGGGRR</sequence>
<dbReference type="SUPFAM" id="SSF57903">
    <property type="entry name" value="FYVE/PHD zinc finger"/>
    <property type="match status" value="1"/>
</dbReference>
<comment type="function">
    <text evidence="9">Component of an histone acetyltransferase complex.</text>
</comment>
<reference evidence="12 13" key="1">
    <citation type="submission" date="2017-10" db="EMBL/GenBank/DDBJ databases">
        <title>Comparative genomics in systemic dimorphic fungi from Ajellomycetaceae.</title>
        <authorList>
            <person name="Munoz J.F."/>
            <person name="Mcewen J.G."/>
            <person name="Clay O.K."/>
            <person name="Cuomo C.A."/>
        </authorList>
    </citation>
    <scope>NUCLEOTIDE SEQUENCE [LARGE SCALE GENOMIC DNA]</scope>
    <source>
        <strain evidence="12 13">UAMH130</strain>
    </source>
</reference>
<dbReference type="GO" id="GO:0008270">
    <property type="term" value="F:zinc ion binding"/>
    <property type="evidence" value="ECO:0007669"/>
    <property type="project" value="UniProtKB-KW"/>
</dbReference>
<evidence type="ECO:0000256" key="10">
    <source>
        <dbReference type="SAM" id="MobiDB-lite"/>
    </source>
</evidence>